<gene>
    <name evidence="1" type="ORF">GE300_07855</name>
</gene>
<evidence type="ECO:0000313" key="1">
    <source>
        <dbReference type="EMBL" id="MSU89528.1"/>
    </source>
</evidence>
<dbReference type="AlphaFoldDB" id="A0A6L5YZ82"/>
<sequence length="96" mass="11246">MSDPAEILVIFPEPDRSTIHRIGNFGEDVWTTHRENRRADVYLGEVDTATDRIRLEVRRGEVTRERKHLAKIIERHLRTGECLVSDREARGLHRCD</sequence>
<dbReference type="RefSeq" id="WP_154446006.1">
    <property type="nucleotide sequence ID" value="NZ_WIND01000004.1"/>
</dbReference>
<evidence type="ECO:0000313" key="2">
    <source>
        <dbReference type="Proteomes" id="UP000474957"/>
    </source>
</evidence>
<name>A0A6L5YZ82_9RHOB</name>
<dbReference type="EMBL" id="WIND01000004">
    <property type="protein sequence ID" value="MSU89528.1"/>
    <property type="molecule type" value="Genomic_DNA"/>
</dbReference>
<reference evidence="1 2" key="1">
    <citation type="submission" date="2019-10" db="EMBL/GenBank/DDBJ databases">
        <title>Cognatihalovulum marinum gen. nov. sp. nov., a new member of the family Rhodobacteraceae isolated from deep seawater of the Northwest Indian Ocean.</title>
        <authorList>
            <person name="Ruan C."/>
            <person name="Wang J."/>
            <person name="Zheng X."/>
            <person name="Song L."/>
            <person name="Zhu Y."/>
            <person name="Huang Y."/>
            <person name="Lu Z."/>
            <person name="Du W."/>
            <person name="Huang L."/>
            <person name="Dai X."/>
        </authorList>
    </citation>
    <scope>NUCLEOTIDE SEQUENCE [LARGE SCALE GENOMIC DNA]</scope>
    <source>
        <strain evidence="1 2">2CG4</strain>
    </source>
</reference>
<protein>
    <submittedName>
        <fullName evidence="1">Uncharacterized protein</fullName>
    </submittedName>
</protein>
<comment type="caution">
    <text evidence="1">The sequence shown here is derived from an EMBL/GenBank/DDBJ whole genome shotgun (WGS) entry which is preliminary data.</text>
</comment>
<dbReference type="Proteomes" id="UP000474957">
    <property type="component" value="Unassembled WGS sequence"/>
</dbReference>
<keyword evidence="2" id="KW-1185">Reference proteome</keyword>
<accession>A0A6L5YZ82</accession>
<proteinExistence type="predicted"/>
<organism evidence="1 2">
    <name type="scientific">Halovulum marinum</name>
    <dbReference type="NCBI Taxonomy" id="2662447"/>
    <lineage>
        <taxon>Bacteria</taxon>
        <taxon>Pseudomonadati</taxon>
        <taxon>Pseudomonadota</taxon>
        <taxon>Alphaproteobacteria</taxon>
        <taxon>Rhodobacterales</taxon>
        <taxon>Paracoccaceae</taxon>
        <taxon>Halovulum</taxon>
    </lineage>
</organism>